<evidence type="ECO:0000259" key="2">
    <source>
        <dbReference type="Pfam" id="PF00582"/>
    </source>
</evidence>
<sequence length="287" mass="32024">MRRVNSILVPVDFSRISANAFRYALRLADHLDASIDLLHVVPSSDGSLVSISLNSQLIGIGKDKLTDMFTREMTAVATKLEHVPAVRSFAKEGNLRSVIRQHVKEERNDLIVMGTHKENDDVDDIFGTNTSLLVSNAPCPVLAVPEGFTFQPLQSICYATDLSHVDAFHAGHLLKVLRVFRPRLDFVHVNTGKSGKTKFNMDLLRDVFDRPDTGVDTGFHILEDDDVAEELFEFAEKAKSDLVVMHRPRRGWLGRLFGKSNTREAVLEATIPLLILPQGEGEEPEVE</sequence>
<name>A0A5C7FV85_9BACT</name>
<dbReference type="Gene3D" id="3.40.50.12370">
    <property type="match status" value="1"/>
</dbReference>
<evidence type="ECO:0000313" key="4">
    <source>
        <dbReference type="Proteomes" id="UP000321907"/>
    </source>
</evidence>
<comment type="similarity">
    <text evidence="1">Belongs to the universal stress protein A family.</text>
</comment>
<reference evidence="3 4" key="1">
    <citation type="submission" date="2019-08" db="EMBL/GenBank/DDBJ databases">
        <title>Lewinella sp. strain SSH13 Genome sequencing and assembly.</title>
        <authorList>
            <person name="Kim I."/>
        </authorList>
    </citation>
    <scope>NUCLEOTIDE SEQUENCE [LARGE SCALE GENOMIC DNA]</scope>
    <source>
        <strain evidence="3 4">SSH13</strain>
    </source>
</reference>
<feature type="domain" description="UspA" evidence="2">
    <location>
        <begin position="6"/>
        <end position="145"/>
    </location>
</feature>
<dbReference type="EMBL" id="VOXD01000008">
    <property type="protein sequence ID" value="TXF90262.1"/>
    <property type="molecule type" value="Genomic_DNA"/>
</dbReference>
<dbReference type="InterPro" id="IPR006015">
    <property type="entry name" value="Universal_stress_UspA"/>
</dbReference>
<organism evidence="3 4">
    <name type="scientific">Neolewinella aurantiaca</name>
    <dbReference type="NCBI Taxonomy" id="2602767"/>
    <lineage>
        <taxon>Bacteria</taxon>
        <taxon>Pseudomonadati</taxon>
        <taxon>Bacteroidota</taxon>
        <taxon>Saprospiria</taxon>
        <taxon>Saprospirales</taxon>
        <taxon>Lewinellaceae</taxon>
        <taxon>Neolewinella</taxon>
    </lineage>
</organism>
<accession>A0A5C7FV85</accession>
<dbReference type="PANTHER" id="PTHR46268">
    <property type="entry name" value="STRESS RESPONSE PROTEIN NHAX"/>
    <property type="match status" value="1"/>
</dbReference>
<dbReference type="PRINTS" id="PR01438">
    <property type="entry name" value="UNVRSLSTRESS"/>
</dbReference>
<keyword evidence="4" id="KW-1185">Reference proteome</keyword>
<evidence type="ECO:0000313" key="3">
    <source>
        <dbReference type="EMBL" id="TXF90262.1"/>
    </source>
</evidence>
<gene>
    <name evidence="3" type="ORF">FUA23_07015</name>
</gene>
<dbReference type="InterPro" id="IPR006016">
    <property type="entry name" value="UspA"/>
</dbReference>
<dbReference type="AlphaFoldDB" id="A0A5C7FV85"/>
<evidence type="ECO:0000256" key="1">
    <source>
        <dbReference type="ARBA" id="ARBA00008791"/>
    </source>
</evidence>
<proteinExistence type="inferred from homology"/>
<comment type="caution">
    <text evidence="3">The sequence shown here is derived from an EMBL/GenBank/DDBJ whole genome shotgun (WGS) entry which is preliminary data.</text>
</comment>
<dbReference type="CDD" id="cd00293">
    <property type="entry name" value="USP-like"/>
    <property type="match status" value="1"/>
</dbReference>
<dbReference type="OrthoDB" id="9788959at2"/>
<dbReference type="Proteomes" id="UP000321907">
    <property type="component" value="Unassembled WGS sequence"/>
</dbReference>
<dbReference type="RefSeq" id="WP_147930019.1">
    <property type="nucleotide sequence ID" value="NZ_VOXD01000008.1"/>
</dbReference>
<dbReference type="SUPFAM" id="SSF52402">
    <property type="entry name" value="Adenine nucleotide alpha hydrolases-like"/>
    <property type="match status" value="2"/>
</dbReference>
<protein>
    <submittedName>
        <fullName evidence="3">Universal stress protein</fullName>
    </submittedName>
</protein>
<dbReference type="PANTHER" id="PTHR46268:SF6">
    <property type="entry name" value="UNIVERSAL STRESS PROTEIN UP12"/>
    <property type="match status" value="1"/>
</dbReference>
<dbReference type="Pfam" id="PF00582">
    <property type="entry name" value="Usp"/>
    <property type="match status" value="2"/>
</dbReference>
<feature type="domain" description="UspA" evidence="2">
    <location>
        <begin position="217"/>
        <end position="277"/>
    </location>
</feature>